<evidence type="ECO:0000256" key="1">
    <source>
        <dbReference type="ARBA" id="ARBA00001947"/>
    </source>
</evidence>
<evidence type="ECO:0000256" key="9">
    <source>
        <dbReference type="SAM" id="Phobius"/>
    </source>
</evidence>
<dbReference type="Pfam" id="PF02163">
    <property type="entry name" value="Peptidase_M50"/>
    <property type="match status" value="1"/>
</dbReference>
<feature type="domain" description="Peptidase M50" evidence="10">
    <location>
        <begin position="18"/>
        <end position="137"/>
    </location>
</feature>
<evidence type="ECO:0000259" key="11">
    <source>
        <dbReference type="Pfam" id="PF02617"/>
    </source>
</evidence>
<dbReference type="InterPro" id="IPR014719">
    <property type="entry name" value="Ribosomal_bL12_C/ClpS-like"/>
</dbReference>
<feature type="transmembrane region" description="Helical" evidence="9">
    <location>
        <begin position="6"/>
        <end position="24"/>
    </location>
</feature>
<keyword evidence="4 9" id="KW-0812">Transmembrane</keyword>
<feature type="region of interest" description="Disordered" evidence="8">
    <location>
        <begin position="328"/>
        <end position="357"/>
    </location>
</feature>
<feature type="compositionally biased region" description="Low complexity" evidence="8">
    <location>
        <begin position="333"/>
        <end position="349"/>
    </location>
</feature>
<dbReference type="GO" id="GO:0008233">
    <property type="term" value="F:peptidase activity"/>
    <property type="evidence" value="ECO:0007669"/>
    <property type="project" value="UniProtKB-KW"/>
</dbReference>
<feature type="domain" description="Adaptor protein ClpS core" evidence="11">
    <location>
        <begin position="365"/>
        <end position="440"/>
    </location>
</feature>
<keyword evidence="13" id="KW-1185">Reference proteome</keyword>
<keyword evidence="12" id="KW-0378">Hydrolase</keyword>
<keyword evidence="5 9" id="KW-1133">Transmembrane helix</keyword>
<comment type="cofactor">
    <cofactor evidence="1">
        <name>Zn(2+)</name>
        <dbReference type="ChEBI" id="CHEBI:29105"/>
    </cofactor>
</comment>
<protein>
    <recommendedName>
        <fullName evidence="7">ATP-dependent Clp protease adapter protein ClpS</fullName>
    </recommendedName>
</protein>
<dbReference type="GO" id="GO:0006508">
    <property type="term" value="P:proteolysis"/>
    <property type="evidence" value="ECO:0007669"/>
    <property type="project" value="UniProtKB-KW"/>
</dbReference>
<comment type="subunit">
    <text evidence="7">Binds to the N-terminal domain of the chaperone ClpA.</text>
</comment>
<evidence type="ECO:0000256" key="5">
    <source>
        <dbReference type="ARBA" id="ARBA00022989"/>
    </source>
</evidence>
<comment type="caution">
    <text evidence="12">The sequence shown here is derived from an EMBL/GenBank/DDBJ whole genome shotgun (WGS) entry which is preliminary data.</text>
</comment>
<keyword evidence="12" id="KW-0645">Protease</keyword>
<comment type="similarity">
    <text evidence="3">Belongs to the peptidase M50B family.</text>
</comment>
<evidence type="ECO:0000313" key="13">
    <source>
        <dbReference type="Proteomes" id="UP001242480"/>
    </source>
</evidence>
<proteinExistence type="inferred from homology"/>
<evidence type="ECO:0000256" key="2">
    <source>
        <dbReference type="ARBA" id="ARBA00004141"/>
    </source>
</evidence>
<evidence type="ECO:0000259" key="10">
    <source>
        <dbReference type="Pfam" id="PF02163"/>
    </source>
</evidence>
<gene>
    <name evidence="7" type="primary">clpS</name>
    <name evidence="12" type="ORF">QO011_003068</name>
</gene>
<dbReference type="Pfam" id="PF02617">
    <property type="entry name" value="ClpS"/>
    <property type="match status" value="1"/>
</dbReference>
<evidence type="ECO:0000256" key="4">
    <source>
        <dbReference type="ARBA" id="ARBA00022692"/>
    </source>
</evidence>
<dbReference type="RefSeq" id="WP_307273488.1">
    <property type="nucleotide sequence ID" value="NZ_JAUSVX010000005.1"/>
</dbReference>
<organism evidence="12 13">
    <name type="scientific">Labrys wisconsinensis</name>
    <dbReference type="NCBI Taxonomy" id="425677"/>
    <lineage>
        <taxon>Bacteria</taxon>
        <taxon>Pseudomonadati</taxon>
        <taxon>Pseudomonadota</taxon>
        <taxon>Alphaproteobacteria</taxon>
        <taxon>Hyphomicrobiales</taxon>
        <taxon>Xanthobacteraceae</taxon>
        <taxon>Labrys</taxon>
    </lineage>
</organism>
<reference evidence="12 13" key="1">
    <citation type="submission" date="2023-07" db="EMBL/GenBank/DDBJ databases">
        <title>Genomic Encyclopedia of Type Strains, Phase IV (KMG-IV): sequencing the most valuable type-strain genomes for metagenomic binning, comparative biology and taxonomic classification.</title>
        <authorList>
            <person name="Goeker M."/>
        </authorList>
    </citation>
    <scope>NUCLEOTIDE SEQUENCE [LARGE SCALE GENOMIC DNA]</scope>
    <source>
        <strain evidence="12 13">DSM 19619</strain>
    </source>
</reference>
<dbReference type="Proteomes" id="UP001242480">
    <property type="component" value="Unassembled WGS sequence"/>
</dbReference>
<dbReference type="InterPro" id="IPR022935">
    <property type="entry name" value="ClpS"/>
</dbReference>
<dbReference type="Gene3D" id="3.30.1390.10">
    <property type="match status" value="1"/>
</dbReference>
<evidence type="ECO:0000256" key="3">
    <source>
        <dbReference type="ARBA" id="ARBA00007931"/>
    </source>
</evidence>
<comment type="function">
    <text evidence="7">Involved in the modulation of the specificity of the ClpAP-mediated ATP-dependent protein degradation.</text>
</comment>
<dbReference type="InterPro" id="IPR008915">
    <property type="entry name" value="Peptidase_M50"/>
</dbReference>
<name>A0ABU0J709_9HYPH</name>
<dbReference type="InterPro" id="IPR003769">
    <property type="entry name" value="ClpS_core"/>
</dbReference>
<evidence type="ECO:0000256" key="8">
    <source>
        <dbReference type="SAM" id="MobiDB-lite"/>
    </source>
</evidence>
<dbReference type="SUPFAM" id="SSF54736">
    <property type="entry name" value="ClpS-like"/>
    <property type="match status" value="1"/>
</dbReference>
<dbReference type="EMBL" id="JAUSVX010000005">
    <property type="protein sequence ID" value="MDQ0470052.1"/>
    <property type="molecule type" value="Genomic_DNA"/>
</dbReference>
<feature type="transmembrane region" description="Helical" evidence="9">
    <location>
        <begin position="87"/>
        <end position="109"/>
    </location>
</feature>
<comment type="subcellular location">
    <subcellularLocation>
        <location evidence="2">Membrane</location>
        <topology evidence="2">Multi-pass membrane protein</topology>
    </subcellularLocation>
</comment>
<accession>A0ABU0J709</accession>
<evidence type="ECO:0000256" key="6">
    <source>
        <dbReference type="ARBA" id="ARBA00023136"/>
    </source>
</evidence>
<evidence type="ECO:0000313" key="12">
    <source>
        <dbReference type="EMBL" id="MDQ0470052.1"/>
    </source>
</evidence>
<evidence type="ECO:0000256" key="7">
    <source>
        <dbReference type="HAMAP-Rule" id="MF_00302"/>
    </source>
</evidence>
<dbReference type="HAMAP" id="MF_00302">
    <property type="entry name" value="ClpS"/>
    <property type="match status" value="1"/>
</dbReference>
<comment type="similarity">
    <text evidence="7">Belongs to the ClpS family.</text>
</comment>
<keyword evidence="6 9" id="KW-0472">Membrane</keyword>
<sequence length="465" mass="49774">MEFDAFDAWFIGSWVLSYLIGLVAHEIGHAAAASAVGFHPRLISIGIGRAVLRWRFGQAWFVLRLLPVVGHMTYLPHLPTRRLRKAAVTAGGPLANGLLLAIAGAIYLADPAAFGIGHLVVTDEKSFAIFMAHLTAQVSLDAFSMTQVFLLVTTLIPARGKAAGRSISSDGWKLWRLAVDPAGATDGGLLAAYAALMQNVLPPGAPLPSPSPYGAEIVFQAIRRDRQREAWADRDAAEVMQRLLQQEALPDLERAYVLRFLVGHELTRAKAGADLARLDQWSRQAVVLAPTRDHQVLRAGVLRAMGRIRDADAIHWALAYHGSTASTVPLEEPSAPGGSPSPSPAAGSPRGWRATSGPEAAVEQGLFRVVIANDDSTPMDFVIQALIEIFQKTEDDAVRIVLMVHCTGRGTCGVYGRTDAESLVDRMTVKASHGGHPLRCLIEPDSLEDPLGSALPLGQASNGAS</sequence>
<dbReference type="CDD" id="cd05709">
    <property type="entry name" value="S2P-M50"/>
    <property type="match status" value="1"/>
</dbReference>